<protein>
    <recommendedName>
        <fullName evidence="3">Transposase</fullName>
    </recommendedName>
</protein>
<accession>A0AAV2EBR6</accession>
<dbReference type="PANTHER" id="PTHR33144">
    <property type="entry name" value="OS10G0409366 PROTEIN-RELATED"/>
    <property type="match status" value="1"/>
</dbReference>
<dbReference type="Pfam" id="PF03004">
    <property type="entry name" value="Transposase_24"/>
    <property type="match status" value="1"/>
</dbReference>
<dbReference type="InterPro" id="IPR004252">
    <property type="entry name" value="Probable_transposase_24"/>
</dbReference>
<dbReference type="PANTHER" id="PTHR33144:SF51">
    <property type="entry name" value="TRANSPOSASE TNP1_EN_SPM-LIKE DOMAIN-CONTAINING PROTEIN"/>
    <property type="match status" value="1"/>
</dbReference>
<gene>
    <name evidence="1" type="ORF">LTRI10_LOCUS24558</name>
</gene>
<keyword evidence="2" id="KW-1185">Reference proteome</keyword>
<name>A0AAV2EBR6_9ROSI</name>
<dbReference type="Proteomes" id="UP001497516">
    <property type="component" value="Chromosome 4"/>
</dbReference>
<evidence type="ECO:0008006" key="3">
    <source>
        <dbReference type="Google" id="ProtNLM"/>
    </source>
</evidence>
<evidence type="ECO:0000313" key="2">
    <source>
        <dbReference type="Proteomes" id="UP001497516"/>
    </source>
</evidence>
<organism evidence="1 2">
    <name type="scientific">Linum trigynum</name>
    <dbReference type="NCBI Taxonomy" id="586398"/>
    <lineage>
        <taxon>Eukaryota</taxon>
        <taxon>Viridiplantae</taxon>
        <taxon>Streptophyta</taxon>
        <taxon>Embryophyta</taxon>
        <taxon>Tracheophyta</taxon>
        <taxon>Spermatophyta</taxon>
        <taxon>Magnoliopsida</taxon>
        <taxon>eudicotyledons</taxon>
        <taxon>Gunneridae</taxon>
        <taxon>Pentapetalae</taxon>
        <taxon>rosids</taxon>
        <taxon>fabids</taxon>
        <taxon>Malpighiales</taxon>
        <taxon>Linaceae</taxon>
        <taxon>Linum</taxon>
    </lineage>
</organism>
<proteinExistence type="predicted"/>
<dbReference type="EMBL" id="OZ034817">
    <property type="protein sequence ID" value="CAL1383274.1"/>
    <property type="molecule type" value="Genomic_DNA"/>
</dbReference>
<dbReference type="AlphaFoldDB" id="A0AAV2EBR6"/>
<sequence>MDASERIELDIDEFGVPCGGESSLFASFLGTISKNNTLTPLSIEHWKRREFKPFHRKILKITKSKFWYPAYLDKWILQAVNRKWAEFKCDLKNKHFGFGKTVESIMAEGLPQGVTDVTQWYTLVASWFTEKSKKMSKVNSDNAKKKKLHHTAGRRSIARIRKELRAKLARAPTRLEVFEVLHKRNDGTYIDDYAKDFMDKAAEMEGPREEVFQKLAGSEHNGRLRCMGLGPTPTTYFGVCSRGAACGSCSAGHSCADATALKEELREVKKHMDVMARFISRQFPGQNWMEDAENNHGVTSEAAPSMGSRAS</sequence>
<evidence type="ECO:0000313" key="1">
    <source>
        <dbReference type="EMBL" id="CAL1383274.1"/>
    </source>
</evidence>
<reference evidence="1 2" key="1">
    <citation type="submission" date="2024-04" db="EMBL/GenBank/DDBJ databases">
        <authorList>
            <person name="Fracassetti M."/>
        </authorList>
    </citation>
    <scope>NUCLEOTIDE SEQUENCE [LARGE SCALE GENOMIC DNA]</scope>
</reference>